<keyword evidence="1" id="KW-0812">Transmembrane</keyword>
<dbReference type="AlphaFoldDB" id="A0A5P8FJD3"/>
<keyword evidence="1" id="KW-0472">Membrane</keyword>
<evidence type="ECO:0000313" key="2">
    <source>
        <dbReference type="EMBL" id="QFQ29190.1"/>
    </source>
</evidence>
<evidence type="ECO:0000256" key="1">
    <source>
        <dbReference type="SAM" id="Phobius"/>
    </source>
</evidence>
<dbReference type="Proteomes" id="UP000271708">
    <property type="component" value="Chromosome"/>
</dbReference>
<dbReference type="RefSeq" id="WP_123092494.1">
    <property type="nucleotide sequence ID" value="NZ_CP044548.2"/>
</dbReference>
<protein>
    <submittedName>
        <fullName evidence="2">DUF3995 domain-containing protein</fullName>
    </submittedName>
</protein>
<accession>A0A5P8FJD3</accession>
<dbReference type="EMBL" id="CP044548">
    <property type="protein sequence ID" value="QFQ29190.1"/>
    <property type="molecule type" value="Genomic_DNA"/>
</dbReference>
<organism evidence="2 3">
    <name type="scientific">Janibacter melonis</name>
    <dbReference type="NCBI Taxonomy" id="262209"/>
    <lineage>
        <taxon>Bacteria</taxon>
        <taxon>Bacillati</taxon>
        <taxon>Actinomycetota</taxon>
        <taxon>Actinomycetes</taxon>
        <taxon>Micrococcales</taxon>
        <taxon>Intrasporangiaceae</taxon>
        <taxon>Janibacter</taxon>
    </lineage>
</organism>
<evidence type="ECO:0000313" key="3">
    <source>
        <dbReference type="Proteomes" id="UP000271708"/>
    </source>
</evidence>
<dbReference type="OrthoDB" id="3732080at2"/>
<name>A0A5P8FJD3_9MICO</name>
<feature type="transmembrane region" description="Helical" evidence="1">
    <location>
        <begin position="7"/>
        <end position="28"/>
    </location>
</feature>
<dbReference type="KEGG" id="jme:EEW87_000840"/>
<keyword evidence="1" id="KW-1133">Transmembrane helix</keyword>
<dbReference type="InterPro" id="IPR025058">
    <property type="entry name" value="DUF3995"/>
</dbReference>
<sequence length="168" mass="18446">MTGRARGWLVLAALAGTVHAFFSLYWAIGGDWLLETLGERIVTTFADMRWVLVPVGLVKLVAALAPLWLDRRGWPLRPLTRGLAWLGGAVLVVWGGLNTVVGQLVLAGAIRPDRGFDRPGMIGHAWLWDPLFLVWGLALLVHLAATRRRRGREGAGPVRVSDGTSRQR</sequence>
<dbReference type="GeneID" id="59162976"/>
<feature type="transmembrane region" description="Helical" evidence="1">
    <location>
        <begin position="48"/>
        <end position="70"/>
    </location>
</feature>
<feature type="transmembrane region" description="Helical" evidence="1">
    <location>
        <begin position="126"/>
        <end position="145"/>
    </location>
</feature>
<feature type="transmembrane region" description="Helical" evidence="1">
    <location>
        <begin position="82"/>
        <end position="106"/>
    </location>
</feature>
<dbReference type="Pfam" id="PF13160">
    <property type="entry name" value="DUF3995"/>
    <property type="match status" value="1"/>
</dbReference>
<reference evidence="2 3" key="1">
    <citation type="submission" date="2019-09" db="EMBL/GenBank/DDBJ databases">
        <title>Complete Genome Sequence of Janibacter melonis M714 with both human health impact and industrial applications.</title>
        <authorList>
            <person name="Jin M."/>
            <person name="Zhao Q.R."/>
        </authorList>
    </citation>
    <scope>NUCLEOTIDE SEQUENCE [LARGE SCALE GENOMIC DNA]</scope>
    <source>
        <strain evidence="2 3">M714</strain>
    </source>
</reference>
<proteinExistence type="predicted"/>
<gene>
    <name evidence="2" type="ORF">EEW87_000840</name>
</gene>